<organism evidence="7 8">
    <name type="scientific">Phototrophicus methaneseepsis</name>
    <dbReference type="NCBI Taxonomy" id="2710758"/>
    <lineage>
        <taxon>Bacteria</taxon>
        <taxon>Bacillati</taxon>
        <taxon>Chloroflexota</taxon>
        <taxon>Candidatus Thermofontia</taxon>
        <taxon>Phototrophicales</taxon>
        <taxon>Phototrophicaceae</taxon>
        <taxon>Phototrophicus</taxon>
    </lineage>
</organism>
<keyword evidence="8" id="KW-1185">Reference proteome</keyword>
<evidence type="ECO:0000313" key="7">
    <source>
        <dbReference type="EMBL" id="QPC83419.1"/>
    </source>
</evidence>
<dbReference type="GO" id="GO:0003700">
    <property type="term" value="F:DNA-binding transcription factor activity"/>
    <property type="evidence" value="ECO:0007669"/>
    <property type="project" value="InterPro"/>
</dbReference>
<evidence type="ECO:0000313" key="8">
    <source>
        <dbReference type="Proteomes" id="UP000594468"/>
    </source>
</evidence>
<keyword evidence="2" id="KW-0805">Transcription regulation</keyword>
<dbReference type="PANTHER" id="PTHR30204:SF69">
    <property type="entry name" value="MERR-FAMILY TRANSCRIPTIONAL REGULATOR"/>
    <property type="match status" value="1"/>
</dbReference>
<reference evidence="7 8" key="1">
    <citation type="submission" date="2020-02" db="EMBL/GenBank/DDBJ databases">
        <authorList>
            <person name="Zheng R.K."/>
            <person name="Sun C.M."/>
        </authorList>
    </citation>
    <scope>NUCLEOTIDE SEQUENCE [LARGE SCALE GENOMIC DNA]</scope>
    <source>
        <strain evidence="8">rifampicinis</strain>
    </source>
</reference>
<dbReference type="EMBL" id="CP062983">
    <property type="protein sequence ID" value="QPC83419.1"/>
    <property type="molecule type" value="Genomic_DNA"/>
</dbReference>
<dbReference type="Gene3D" id="1.10.1660.10">
    <property type="match status" value="1"/>
</dbReference>
<proteinExistence type="predicted"/>
<dbReference type="InterPro" id="IPR047057">
    <property type="entry name" value="MerR_fam"/>
</dbReference>
<dbReference type="PROSITE" id="PS50937">
    <property type="entry name" value="HTH_MERR_2"/>
    <property type="match status" value="1"/>
</dbReference>
<dbReference type="SMART" id="SM00422">
    <property type="entry name" value="HTH_MERR"/>
    <property type="match status" value="1"/>
</dbReference>
<keyword evidence="5" id="KW-0175">Coiled coil</keyword>
<evidence type="ECO:0000256" key="2">
    <source>
        <dbReference type="ARBA" id="ARBA00023015"/>
    </source>
</evidence>
<evidence type="ECO:0000256" key="5">
    <source>
        <dbReference type="SAM" id="Coils"/>
    </source>
</evidence>
<dbReference type="SUPFAM" id="SSF46955">
    <property type="entry name" value="Putative DNA-binding domain"/>
    <property type="match status" value="1"/>
</dbReference>
<dbReference type="InterPro" id="IPR000551">
    <property type="entry name" value="MerR-type_HTH_dom"/>
</dbReference>
<dbReference type="CDD" id="cd01109">
    <property type="entry name" value="HTH_YyaN"/>
    <property type="match status" value="1"/>
</dbReference>
<keyword evidence="1" id="KW-0678">Repressor</keyword>
<gene>
    <name evidence="7" type="ORF">G4Y79_03280</name>
</gene>
<dbReference type="KEGG" id="pmet:G4Y79_03280"/>
<keyword evidence="3" id="KW-0238">DNA-binding</keyword>
<evidence type="ECO:0000256" key="1">
    <source>
        <dbReference type="ARBA" id="ARBA00022491"/>
    </source>
</evidence>
<feature type="coiled-coil region" evidence="5">
    <location>
        <begin position="104"/>
        <end position="131"/>
    </location>
</feature>
<evidence type="ECO:0000256" key="4">
    <source>
        <dbReference type="ARBA" id="ARBA00023163"/>
    </source>
</evidence>
<dbReference type="PANTHER" id="PTHR30204">
    <property type="entry name" value="REDOX-CYCLING DRUG-SENSING TRANSCRIPTIONAL ACTIVATOR SOXR"/>
    <property type="match status" value="1"/>
</dbReference>
<protein>
    <submittedName>
        <fullName evidence="7">MerR family transcriptional regulator</fullName>
    </submittedName>
</protein>
<sequence>MSETTYSIKEVSEQVGWSIHMLRYYEKEGLLPPIARDDKGYRCYSEANLGLILFLERLRMTGMGISQMRVYVQLYQDRHIDEKALLPERIKLLRDHRESVLAQIDVLRHNLEAIEYKIELYETELEELENHGEPQTT</sequence>
<accession>A0A7S8EAS4</accession>
<dbReference type="RefSeq" id="WP_195171486.1">
    <property type="nucleotide sequence ID" value="NZ_CP062983.1"/>
</dbReference>
<dbReference type="AlphaFoldDB" id="A0A7S8EAS4"/>
<name>A0A7S8EAS4_9CHLR</name>
<feature type="domain" description="HTH merR-type" evidence="6">
    <location>
        <begin position="5"/>
        <end position="74"/>
    </location>
</feature>
<dbReference type="Proteomes" id="UP000594468">
    <property type="component" value="Chromosome"/>
</dbReference>
<evidence type="ECO:0000256" key="3">
    <source>
        <dbReference type="ARBA" id="ARBA00023125"/>
    </source>
</evidence>
<dbReference type="GO" id="GO:0003677">
    <property type="term" value="F:DNA binding"/>
    <property type="evidence" value="ECO:0007669"/>
    <property type="project" value="UniProtKB-KW"/>
</dbReference>
<dbReference type="InterPro" id="IPR009061">
    <property type="entry name" value="DNA-bd_dom_put_sf"/>
</dbReference>
<dbReference type="Pfam" id="PF00376">
    <property type="entry name" value="MerR"/>
    <property type="match status" value="1"/>
</dbReference>
<keyword evidence="4" id="KW-0804">Transcription</keyword>
<evidence type="ECO:0000259" key="6">
    <source>
        <dbReference type="PROSITE" id="PS50937"/>
    </source>
</evidence>